<feature type="region of interest" description="Disordered" evidence="1">
    <location>
        <begin position="61"/>
        <end position="93"/>
    </location>
</feature>
<evidence type="ECO:0000313" key="3">
    <source>
        <dbReference type="EMBL" id="CAF9930242.1"/>
    </source>
</evidence>
<sequence length="93" mass="10797">MSYRPQFTKYEFPKEPRSTTELVIRQLAIFALLGGIVLFFYIIGLWDELIVEVKKLFSSKRNPKTQEDRPVDKAKAASPESKKDRPHNLVTDN</sequence>
<keyword evidence="2" id="KW-0812">Transmembrane</keyword>
<feature type="compositionally biased region" description="Basic and acidic residues" evidence="1">
    <location>
        <begin position="64"/>
        <end position="87"/>
    </location>
</feature>
<evidence type="ECO:0000256" key="1">
    <source>
        <dbReference type="SAM" id="MobiDB-lite"/>
    </source>
</evidence>
<proteinExistence type="predicted"/>
<evidence type="ECO:0000313" key="4">
    <source>
        <dbReference type="Proteomes" id="UP000664169"/>
    </source>
</evidence>
<keyword evidence="2" id="KW-0472">Membrane</keyword>
<dbReference type="AlphaFoldDB" id="A0A8H3FWA5"/>
<protein>
    <submittedName>
        <fullName evidence="3">Uncharacterized protein</fullName>
    </submittedName>
</protein>
<feature type="transmembrane region" description="Helical" evidence="2">
    <location>
        <begin position="23"/>
        <end position="46"/>
    </location>
</feature>
<dbReference type="EMBL" id="CAJPDQ010000035">
    <property type="protein sequence ID" value="CAF9930242.1"/>
    <property type="molecule type" value="Genomic_DNA"/>
</dbReference>
<keyword evidence="4" id="KW-1185">Reference proteome</keyword>
<reference evidence="3" key="1">
    <citation type="submission" date="2021-03" db="EMBL/GenBank/DDBJ databases">
        <authorList>
            <person name="Tagirdzhanova G."/>
        </authorList>
    </citation>
    <scope>NUCLEOTIDE SEQUENCE</scope>
</reference>
<organism evidence="3 4">
    <name type="scientific">Gomphillus americanus</name>
    <dbReference type="NCBI Taxonomy" id="1940652"/>
    <lineage>
        <taxon>Eukaryota</taxon>
        <taxon>Fungi</taxon>
        <taxon>Dikarya</taxon>
        <taxon>Ascomycota</taxon>
        <taxon>Pezizomycotina</taxon>
        <taxon>Lecanoromycetes</taxon>
        <taxon>OSLEUM clade</taxon>
        <taxon>Ostropomycetidae</taxon>
        <taxon>Ostropales</taxon>
        <taxon>Graphidaceae</taxon>
        <taxon>Gomphilloideae</taxon>
        <taxon>Gomphillus</taxon>
    </lineage>
</organism>
<dbReference type="Proteomes" id="UP000664169">
    <property type="component" value="Unassembled WGS sequence"/>
</dbReference>
<comment type="caution">
    <text evidence="3">The sequence shown here is derived from an EMBL/GenBank/DDBJ whole genome shotgun (WGS) entry which is preliminary data.</text>
</comment>
<evidence type="ECO:0000256" key="2">
    <source>
        <dbReference type="SAM" id="Phobius"/>
    </source>
</evidence>
<keyword evidence="2" id="KW-1133">Transmembrane helix</keyword>
<name>A0A8H3FWA5_9LECA</name>
<accession>A0A8H3FWA5</accession>
<gene>
    <name evidence="3" type="ORF">GOMPHAMPRED_005600</name>
</gene>